<protein>
    <submittedName>
        <fullName evidence="2">Uncharacterized protein</fullName>
    </submittedName>
</protein>
<organism evidence="2 3">
    <name type="scientific">Ananas comosus</name>
    <name type="common">Pineapple</name>
    <name type="synonym">Ananas ananas</name>
    <dbReference type="NCBI Taxonomy" id="4615"/>
    <lineage>
        <taxon>Eukaryota</taxon>
        <taxon>Viridiplantae</taxon>
        <taxon>Streptophyta</taxon>
        <taxon>Embryophyta</taxon>
        <taxon>Tracheophyta</taxon>
        <taxon>Spermatophyta</taxon>
        <taxon>Magnoliopsida</taxon>
        <taxon>Liliopsida</taxon>
        <taxon>Poales</taxon>
        <taxon>Bromeliaceae</taxon>
        <taxon>Bromelioideae</taxon>
        <taxon>Ananas</taxon>
    </lineage>
</organism>
<evidence type="ECO:0000256" key="1">
    <source>
        <dbReference type="SAM" id="Phobius"/>
    </source>
</evidence>
<accession>A0A199VL44</accession>
<feature type="transmembrane region" description="Helical" evidence="1">
    <location>
        <begin position="6"/>
        <end position="28"/>
    </location>
</feature>
<dbReference type="Proteomes" id="UP000092600">
    <property type="component" value="Unassembled WGS sequence"/>
</dbReference>
<name>A0A199VL44_ANACO</name>
<sequence length="62" mass="6850">MDSRSIDIGVLPAIPFCLLVMEIILAIYSPITRATTHTDLCFCHLKVALMLILEPPGILLDQ</sequence>
<gene>
    <name evidence="2" type="ORF">ACMD2_03189</name>
</gene>
<dbReference type="EMBL" id="LSRQ01001444">
    <property type="protein sequence ID" value="OAY77804.1"/>
    <property type="molecule type" value="Genomic_DNA"/>
</dbReference>
<proteinExistence type="predicted"/>
<keyword evidence="1" id="KW-1133">Transmembrane helix</keyword>
<dbReference type="AlphaFoldDB" id="A0A199VL44"/>
<keyword evidence="1" id="KW-0812">Transmembrane</keyword>
<reference evidence="2 3" key="1">
    <citation type="journal article" date="2016" name="DNA Res.">
        <title>The draft genome of MD-2 pineapple using hybrid error correction of long reads.</title>
        <authorList>
            <person name="Redwan R.M."/>
            <person name="Saidin A."/>
            <person name="Kumar S.V."/>
        </authorList>
    </citation>
    <scope>NUCLEOTIDE SEQUENCE [LARGE SCALE GENOMIC DNA]</scope>
    <source>
        <strain evidence="3">cv. MD2</strain>
        <tissue evidence="2">Leaf</tissue>
    </source>
</reference>
<evidence type="ECO:0000313" key="2">
    <source>
        <dbReference type="EMBL" id="OAY77804.1"/>
    </source>
</evidence>
<evidence type="ECO:0000313" key="3">
    <source>
        <dbReference type="Proteomes" id="UP000092600"/>
    </source>
</evidence>
<comment type="caution">
    <text evidence="2">The sequence shown here is derived from an EMBL/GenBank/DDBJ whole genome shotgun (WGS) entry which is preliminary data.</text>
</comment>
<keyword evidence="1" id="KW-0472">Membrane</keyword>